<protein>
    <submittedName>
        <fullName evidence="2">Ig-like domain-containing protein</fullName>
    </submittedName>
</protein>
<reference evidence="2 3" key="1">
    <citation type="submission" date="2021-01" db="EMBL/GenBank/DDBJ databases">
        <title>Isolation and description of Catonella massiliensis sp. nov., a novel Catonella species, isolated from a stable periodontitis subject.</title>
        <authorList>
            <person name="Antezack A."/>
            <person name="Boxberger M."/>
            <person name="La Scola B."/>
            <person name="Monnet-Corti V."/>
        </authorList>
    </citation>
    <scope>NUCLEOTIDE SEQUENCE [LARGE SCALE GENOMIC DNA]</scope>
    <source>
        <strain evidence="2 3">Marseille-Q4567</strain>
    </source>
</reference>
<comment type="caution">
    <text evidence="2">The sequence shown here is derived from an EMBL/GenBank/DDBJ whole genome shotgun (WGS) entry which is preliminary data.</text>
</comment>
<dbReference type="Proteomes" id="UP000604730">
    <property type="component" value="Unassembled WGS sequence"/>
</dbReference>
<gene>
    <name evidence="2" type="ORF">JJN12_11035</name>
</gene>
<name>A0ABS1J2K7_9FIRM</name>
<sequence length="213" mass="23054">MKNLIKKVALSVVVMLCLILSLSNDRIKLYAGEVLTKENVVEPKLNVTEVSLVTESQFNLKVYNLTENQKAYFKSSDDSIVSVSKSGKLSALKVGEATVTVTLKDKTAKEDTVFKCNVYVGPPAISIRLTLSEVTLEVGKRKTLQAILKPNTTAETGIFTSLDPDIVAVSSSGKVLAKKTGKTHIISKIANGKYDICTINVVEATDKATEKSE</sequence>
<dbReference type="RefSeq" id="WP_208429737.1">
    <property type="nucleotide sequence ID" value="NZ_JAEPRJ010000001.1"/>
</dbReference>
<dbReference type="EMBL" id="JAEPRJ010000001">
    <property type="protein sequence ID" value="MBK5898307.1"/>
    <property type="molecule type" value="Genomic_DNA"/>
</dbReference>
<dbReference type="Gene3D" id="2.60.40.1080">
    <property type="match status" value="2"/>
</dbReference>
<dbReference type="SUPFAM" id="SSF49373">
    <property type="entry name" value="Invasin/intimin cell-adhesion fragments"/>
    <property type="match status" value="2"/>
</dbReference>
<dbReference type="InterPro" id="IPR008964">
    <property type="entry name" value="Invasin/intimin_cell_adhesion"/>
</dbReference>
<dbReference type="InterPro" id="IPR003343">
    <property type="entry name" value="Big_2"/>
</dbReference>
<keyword evidence="3" id="KW-1185">Reference proteome</keyword>
<dbReference type="Pfam" id="PF02368">
    <property type="entry name" value="Big_2"/>
    <property type="match status" value="2"/>
</dbReference>
<evidence type="ECO:0000313" key="3">
    <source>
        <dbReference type="Proteomes" id="UP000604730"/>
    </source>
</evidence>
<feature type="domain" description="BIG2" evidence="1">
    <location>
        <begin position="39"/>
        <end position="113"/>
    </location>
</feature>
<organism evidence="2 3">
    <name type="scientific">Catonella massiliensis</name>
    <dbReference type="NCBI Taxonomy" id="2799636"/>
    <lineage>
        <taxon>Bacteria</taxon>
        <taxon>Bacillati</taxon>
        <taxon>Bacillota</taxon>
        <taxon>Clostridia</taxon>
        <taxon>Lachnospirales</taxon>
        <taxon>Lachnospiraceae</taxon>
        <taxon>Catonella</taxon>
    </lineage>
</organism>
<dbReference type="SMART" id="SM00635">
    <property type="entry name" value="BID_2"/>
    <property type="match status" value="2"/>
</dbReference>
<evidence type="ECO:0000313" key="2">
    <source>
        <dbReference type="EMBL" id="MBK5898307.1"/>
    </source>
</evidence>
<feature type="domain" description="BIG2" evidence="1">
    <location>
        <begin position="123"/>
        <end position="199"/>
    </location>
</feature>
<accession>A0ABS1J2K7</accession>
<evidence type="ECO:0000259" key="1">
    <source>
        <dbReference type="SMART" id="SM00635"/>
    </source>
</evidence>
<proteinExistence type="predicted"/>